<accession>A0ABN1Z0E8</accession>
<feature type="transmembrane region" description="Helical" evidence="1">
    <location>
        <begin position="20"/>
        <end position="40"/>
    </location>
</feature>
<evidence type="ECO:0000313" key="3">
    <source>
        <dbReference type="Proteomes" id="UP001501266"/>
    </source>
</evidence>
<organism evidence="2 3">
    <name type="scientific">Agrococcus citreus</name>
    <dbReference type="NCBI Taxonomy" id="84643"/>
    <lineage>
        <taxon>Bacteria</taxon>
        <taxon>Bacillati</taxon>
        <taxon>Actinomycetota</taxon>
        <taxon>Actinomycetes</taxon>
        <taxon>Micrococcales</taxon>
        <taxon>Microbacteriaceae</taxon>
        <taxon>Agrococcus</taxon>
    </lineage>
</organism>
<comment type="caution">
    <text evidence="2">The sequence shown here is derived from an EMBL/GenBank/DDBJ whole genome shotgun (WGS) entry which is preliminary data.</text>
</comment>
<evidence type="ECO:0008006" key="4">
    <source>
        <dbReference type="Google" id="ProtNLM"/>
    </source>
</evidence>
<reference evidence="2 3" key="1">
    <citation type="journal article" date="2019" name="Int. J. Syst. Evol. Microbiol.">
        <title>The Global Catalogue of Microorganisms (GCM) 10K type strain sequencing project: providing services to taxonomists for standard genome sequencing and annotation.</title>
        <authorList>
            <consortium name="The Broad Institute Genomics Platform"/>
            <consortium name="The Broad Institute Genome Sequencing Center for Infectious Disease"/>
            <person name="Wu L."/>
            <person name="Ma J."/>
        </authorList>
    </citation>
    <scope>NUCLEOTIDE SEQUENCE [LARGE SCALE GENOMIC DNA]</scope>
    <source>
        <strain evidence="2 3">JCM 12398</strain>
    </source>
</reference>
<keyword evidence="1" id="KW-1133">Transmembrane helix</keyword>
<keyword evidence="3" id="KW-1185">Reference proteome</keyword>
<dbReference type="Proteomes" id="UP001501266">
    <property type="component" value="Unassembled WGS sequence"/>
</dbReference>
<keyword evidence="1" id="KW-0472">Membrane</keyword>
<sequence length="172" mass="17117">MRWRVLDAPGRPGLHPVRALVLIGAIVTLLIVGLLGMHAMGGASTSHGASGGSHTGIAIPASAAHASPDGVEIHEHPAASAADAHGAPAAAMAASSAAHCADCQGTAPLAPGHTELMACVLALLVGMLVLMPPSRVGLARLPSLVMPTSERASAVRLGAPRPSLNLLSISRT</sequence>
<evidence type="ECO:0000313" key="2">
    <source>
        <dbReference type="EMBL" id="GAA1424325.1"/>
    </source>
</evidence>
<dbReference type="RefSeq" id="WP_343920030.1">
    <property type="nucleotide sequence ID" value="NZ_BAAAKK010000005.1"/>
</dbReference>
<evidence type="ECO:0000256" key="1">
    <source>
        <dbReference type="SAM" id="Phobius"/>
    </source>
</evidence>
<name>A0ABN1Z0E8_9MICO</name>
<protein>
    <recommendedName>
        <fullName evidence="4">DUF2946 domain-containing protein</fullName>
    </recommendedName>
</protein>
<proteinExistence type="predicted"/>
<feature type="transmembrane region" description="Helical" evidence="1">
    <location>
        <begin position="114"/>
        <end position="131"/>
    </location>
</feature>
<keyword evidence="1" id="KW-0812">Transmembrane</keyword>
<dbReference type="EMBL" id="BAAAKK010000005">
    <property type="protein sequence ID" value="GAA1424325.1"/>
    <property type="molecule type" value="Genomic_DNA"/>
</dbReference>
<gene>
    <name evidence="2" type="ORF">GCM10009640_20290</name>
</gene>